<feature type="domain" description="Transposase IS110-like N-terminal" evidence="1">
    <location>
        <begin position="7"/>
        <end position="146"/>
    </location>
</feature>
<comment type="caution">
    <text evidence="3">The sequence shown here is derived from an EMBL/GenBank/DDBJ whole genome shotgun (WGS) entry which is preliminary data.</text>
</comment>
<dbReference type="EMBL" id="PYMK01000012">
    <property type="protein sequence ID" value="PSU28506.1"/>
    <property type="molecule type" value="Genomic_DNA"/>
</dbReference>
<dbReference type="PANTHER" id="PTHR33055:SF3">
    <property type="entry name" value="PUTATIVE TRANSPOSASE FOR IS117-RELATED"/>
    <property type="match status" value="1"/>
</dbReference>
<proteinExistence type="predicted"/>
<dbReference type="GO" id="GO:0004803">
    <property type="term" value="F:transposase activity"/>
    <property type="evidence" value="ECO:0007669"/>
    <property type="project" value="InterPro"/>
</dbReference>
<dbReference type="InterPro" id="IPR002525">
    <property type="entry name" value="Transp_IS110-like_N"/>
</dbReference>
<evidence type="ECO:0000259" key="1">
    <source>
        <dbReference type="Pfam" id="PF01548"/>
    </source>
</evidence>
<dbReference type="GO" id="GO:0003677">
    <property type="term" value="F:DNA binding"/>
    <property type="evidence" value="ECO:0007669"/>
    <property type="project" value="InterPro"/>
</dbReference>
<dbReference type="InterPro" id="IPR047650">
    <property type="entry name" value="Transpos_IS110"/>
</dbReference>
<evidence type="ECO:0000313" key="4">
    <source>
        <dbReference type="Proteomes" id="UP000240254"/>
    </source>
</evidence>
<feature type="domain" description="Transposase IS116/IS110/IS902 C-terminal" evidence="2">
    <location>
        <begin position="212"/>
        <end position="289"/>
    </location>
</feature>
<evidence type="ECO:0000259" key="2">
    <source>
        <dbReference type="Pfam" id="PF02371"/>
    </source>
</evidence>
<dbReference type="OrthoDB" id="5289737at2"/>
<dbReference type="PANTHER" id="PTHR33055">
    <property type="entry name" value="TRANSPOSASE FOR INSERTION SEQUENCE ELEMENT IS1111A"/>
    <property type="match status" value="1"/>
</dbReference>
<protein>
    <submittedName>
        <fullName evidence="3">IS110 family transposase ISSpi6</fullName>
    </submittedName>
</protein>
<dbReference type="GO" id="GO:0006313">
    <property type="term" value="P:DNA transposition"/>
    <property type="evidence" value="ECO:0007669"/>
    <property type="project" value="InterPro"/>
</dbReference>
<sequence length="338" mass="37871">MMLIKVLGIDLGKTSFHLIGHDYAGREVYRKKCNRAQLLKILLQLDKTTVAMESCAGSHWLARKCQQFGHNTKLIPPQYVKPYVKTNKNDYIDADAIAEASTRPSMRFVSVKTEESQILSAVQRIRSGFIKEQTATMCRIGALLLEFGINFPRGHAAMGKLFQWLADKNHTLPPLLLQELAVLYEHYQYLHQKIAEQDKKIKAVLKESEMGELLQTIPGIGPMIASACLSEVPSPKDFKNGRHLAAWVGLVPRQYSTGGKSTLLGISKRGNKSLRTLFIHGARALISRPKIAEAIFGDWITELLKRKPFNVVVVALANKLARIAWSVMVTGLPFRKLN</sequence>
<dbReference type="AlphaFoldDB" id="A0A2T3IJH9"/>
<dbReference type="Pfam" id="PF01548">
    <property type="entry name" value="DEDD_Tnp_IS110"/>
    <property type="match status" value="1"/>
</dbReference>
<evidence type="ECO:0000313" key="3">
    <source>
        <dbReference type="EMBL" id="PSU28506.1"/>
    </source>
</evidence>
<dbReference type="Pfam" id="PF02371">
    <property type="entry name" value="Transposase_20"/>
    <property type="match status" value="1"/>
</dbReference>
<accession>A0A2T3IJH9</accession>
<organism evidence="3 4">
    <name type="scientific">Photobacterium aquimaris</name>
    <dbReference type="NCBI Taxonomy" id="512643"/>
    <lineage>
        <taxon>Bacteria</taxon>
        <taxon>Pseudomonadati</taxon>
        <taxon>Pseudomonadota</taxon>
        <taxon>Gammaproteobacteria</taxon>
        <taxon>Vibrionales</taxon>
        <taxon>Vibrionaceae</taxon>
        <taxon>Photobacterium</taxon>
    </lineage>
</organism>
<dbReference type="InterPro" id="IPR003346">
    <property type="entry name" value="Transposase_20"/>
</dbReference>
<reference evidence="3 4" key="1">
    <citation type="submission" date="2018-03" db="EMBL/GenBank/DDBJ databases">
        <title>Whole genome sequencing of Histamine producing bacteria.</title>
        <authorList>
            <person name="Butler K."/>
        </authorList>
    </citation>
    <scope>NUCLEOTIDE SEQUENCE [LARGE SCALE GENOMIC DNA]</scope>
    <source>
        <strain evidence="3 4">BS2</strain>
    </source>
</reference>
<dbReference type="NCBIfam" id="NF033542">
    <property type="entry name" value="transpos_IS110"/>
    <property type="match status" value="1"/>
</dbReference>
<dbReference type="Proteomes" id="UP000240254">
    <property type="component" value="Unassembled WGS sequence"/>
</dbReference>
<gene>
    <name evidence="3" type="ORF">CTM88_12290</name>
</gene>
<dbReference type="RefSeq" id="WP_107204565.1">
    <property type="nucleotide sequence ID" value="NZ_LZFA01000080.1"/>
</dbReference>
<name>A0A2T3IJH9_9GAMM</name>